<dbReference type="EMBL" id="JEMN01001758">
    <property type="protein sequence ID" value="KXH27682.1"/>
    <property type="molecule type" value="Genomic_DNA"/>
</dbReference>
<name>A0A135RVG1_9PEZI</name>
<proteinExistence type="predicted"/>
<gene>
    <name evidence="1" type="ORF">CNYM01_09178</name>
</gene>
<accession>A0A135RVG1</accession>
<evidence type="ECO:0000313" key="1">
    <source>
        <dbReference type="EMBL" id="KXH27682.1"/>
    </source>
</evidence>
<dbReference type="OrthoDB" id="3830579at2759"/>
<sequence>MIVTELGATGVKPGLKIMDESTPEGQTYMSVYRKIIVAPGAPYRLYLAVELEDSSMSWGFFDWDSIEHHEKFAKEYGAELCKDLHKVLTYGEFCKHINATPSLPDALKSVVTDVFIIYFPSDIAPEAKNAATTRLQEIIKEGSGQVREVTATSYGWGVQDNFPVKGGDPNQTGSILTAFVGWSNLEANDTFHQSETYEEIERKLEDMEGLIKLRPFRLRCTVLEKEAQ</sequence>
<organism evidence="1 2">
    <name type="scientific">Colletotrichum nymphaeae SA-01</name>
    <dbReference type="NCBI Taxonomy" id="1460502"/>
    <lineage>
        <taxon>Eukaryota</taxon>
        <taxon>Fungi</taxon>
        <taxon>Dikarya</taxon>
        <taxon>Ascomycota</taxon>
        <taxon>Pezizomycotina</taxon>
        <taxon>Sordariomycetes</taxon>
        <taxon>Hypocreomycetidae</taxon>
        <taxon>Glomerellales</taxon>
        <taxon>Glomerellaceae</taxon>
        <taxon>Colletotrichum</taxon>
        <taxon>Colletotrichum acutatum species complex</taxon>
    </lineage>
</organism>
<dbReference type="AlphaFoldDB" id="A0A135RVG1"/>
<evidence type="ECO:0008006" key="3">
    <source>
        <dbReference type="Google" id="ProtNLM"/>
    </source>
</evidence>
<keyword evidence="2" id="KW-1185">Reference proteome</keyword>
<dbReference type="Proteomes" id="UP000070054">
    <property type="component" value="Unassembled WGS sequence"/>
</dbReference>
<reference evidence="1 2" key="1">
    <citation type="submission" date="2014-02" db="EMBL/GenBank/DDBJ databases">
        <title>The genome sequence of Colletotrichum nymphaeae SA-01.</title>
        <authorList>
            <person name="Baroncelli R."/>
            <person name="Thon M.R."/>
        </authorList>
    </citation>
    <scope>NUCLEOTIDE SEQUENCE [LARGE SCALE GENOMIC DNA]</scope>
    <source>
        <strain evidence="1 2">SA-01</strain>
    </source>
</reference>
<comment type="caution">
    <text evidence="1">The sequence shown here is derived from an EMBL/GenBank/DDBJ whole genome shotgun (WGS) entry which is preliminary data.</text>
</comment>
<evidence type="ECO:0000313" key="2">
    <source>
        <dbReference type="Proteomes" id="UP000070054"/>
    </source>
</evidence>
<protein>
    <recommendedName>
        <fullName evidence="3">ABM domain-containing protein</fullName>
    </recommendedName>
</protein>